<keyword evidence="1" id="KW-0812">Transmembrane</keyword>
<feature type="transmembrane region" description="Helical" evidence="1">
    <location>
        <begin position="147"/>
        <end position="167"/>
    </location>
</feature>
<feature type="transmembrane region" description="Helical" evidence="1">
    <location>
        <begin position="57"/>
        <end position="79"/>
    </location>
</feature>
<dbReference type="OrthoDB" id="7862095at2759"/>
<keyword evidence="1" id="KW-0472">Membrane</keyword>
<comment type="caution">
    <text evidence="2">The sequence shown here is derived from an EMBL/GenBank/DDBJ whole genome shotgun (WGS) entry which is preliminary data.</text>
</comment>
<dbReference type="EMBL" id="MU157906">
    <property type="protein sequence ID" value="KAF9524012.1"/>
    <property type="molecule type" value="Genomic_DNA"/>
</dbReference>
<name>A0A9P6JK88_9AGAR</name>
<feature type="transmembrane region" description="Helical" evidence="1">
    <location>
        <begin position="12"/>
        <end position="37"/>
    </location>
</feature>
<gene>
    <name evidence="2" type="ORF">CPB83DRAFT_774598</name>
</gene>
<reference evidence="2" key="1">
    <citation type="submission" date="2020-11" db="EMBL/GenBank/DDBJ databases">
        <authorList>
            <consortium name="DOE Joint Genome Institute"/>
            <person name="Ahrendt S."/>
            <person name="Riley R."/>
            <person name="Andreopoulos W."/>
            <person name="Labutti K."/>
            <person name="Pangilinan J."/>
            <person name="Ruiz-Duenas F.J."/>
            <person name="Barrasa J.M."/>
            <person name="Sanchez-Garcia M."/>
            <person name="Camarero S."/>
            <person name="Miyauchi S."/>
            <person name="Serrano A."/>
            <person name="Linde D."/>
            <person name="Babiker R."/>
            <person name="Drula E."/>
            <person name="Ayuso-Fernandez I."/>
            <person name="Pacheco R."/>
            <person name="Padilla G."/>
            <person name="Ferreira P."/>
            <person name="Barriuso J."/>
            <person name="Kellner H."/>
            <person name="Castanera R."/>
            <person name="Alfaro M."/>
            <person name="Ramirez L."/>
            <person name="Pisabarro A.G."/>
            <person name="Kuo A."/>
            <person name="Tritt A."/>
            <person name="Lipzen A."/>
            <person name="He G."/>
            <person name="Yan M."/>
            <person name="Ng V."/>
            <person name="Cullen D."/>
            <person name="Martin F."/>
            <person name="Rosso M.-N."/>
            <person name="Henrissat B."/>
            <person name="Hibbett D."/>
            <person name="Martinez A.T."/>
            <person name="Grigoriev I.V."/>
        </authorList>
    </citation>
    <scope>NUCLEOTIDE SEQUENCE</scope>
    <source>
        <strain evidence="2">CBS 506.95</strain>
    </source>
</reference>
<accession>A0A9P6JK88</accession>
<keyword evidence="1" id="KW-1133">Transmembrane helix</keyword>
<dbReference type="Proteomes" id="UP000807306">
    <property type="component" value="Unassembled WGS sequence"/>
</dbReference>
<keyword evidence="3" id="KW-1185">Reference proteome</keyword>
<protein>
    <submittedName>
        <fullName evidence="2">Uncharacterized protein</fullName>
    </submittedName>
</protein>
<feature type="transmembrane region" description="Helical" evidence="1">
    <location>
        <begin position="88"/>
        <end position="108"/>
    </location>
</feature>
<evidence type="ECO:0000313" key="3">
    <source>
        <dbReference type="Proteomes" id="UP000807306"/>
    </source>
</evidence>
<proteinExistence type="predicted"/>
<evidence type="ECO:0000256" key="1">
    <source>
        <dbReference type="SAM" id="Phobius"/>
    </source>
</evidence>
<organism evidence="2 3">
    <name type="scientific">Crepidotus variabilis</name>
    <dbReference type="NCBI Taxonomy" id="179855"/>
    <lineage>
        <taxon>Eukaryota</taxon>
        <taxon>Fungi</taxon>
        <taxon>Dikarya</taxon>
        <taxon>Basidiomycota</taxon>
        <taxon>Agaricomycotina</taxon>
        <taxon>Agaricomycetes</taxon>
        <taxon>Agaricomycetidae</taxon>
        <taxon>Agaricales</taxon>
        <taxon>Agaricineae</taxon>
        <taxon>Crepidotaceae</taxon>
        <taxon>Crepidotus</taxon>
    </lineage>
</organism>
<sequence length="228" mass="25490">MSAKFLCCLPLRLGVLIISFLQFLLFGGLAGLTWYALWYDHKSDLSQLTKSMQKTAIAVGVIYTVASLLGLLGFLGAIFRKNGFVKSFYILLCIVFGFEIGSSIMYLVTFYRTRNQTFDDCVGGSTDVNKISYCRSLDIYRKIPQGYMIASIIIPILIHAYAIYVVYQYSKRLAHQKAEKTRLSSHAAYQPVAHQDDSFAMNQPYNAAYPYAAGGAHSFGHTHGDNKV</sequence>
<dbReference type="AlphaFoldDB" id="A0A9P6JK88"/>
<evidence type="ECO:0000313" key="2">
    <source>
        <dbReference type="EMBL" id="KAF9524012.1"/>
    </source>
</evidence>